<feature type="transmembrane region" description="Helical" evidence="1">
    <location>
        <begin position="64"/>
        <end position="84"/>
    </location>
</feature>
<organism evidence="2 3">
    <name type="scientific">Chryseolinea serpens</name>
    <dbReference type="NCBI Taxonomy" id="947013"/>
    <lineage>
        <taxon>Bacteria</taxon>
        <taxon>Pseudomonadati</taxon>
        <taxon>Bacteroidota</taxon>
        <taxon>Cytophagia</taxon>
        <taxon>Cytophagales</taxon>
        <taxon>Fulvivirgaceae</taxon>
        <taxon>Chryseolinea</taxon>
    </lineage>
</organism>
<proteinExistence type="predicted"/>
<sequence length="258" mass="29872">MTATFLRNTRAEFLKCNNTAAYWITLAGAGFIPFVNMLKCLLHADYFAPKLVDNPWTIYLEYNWQIAAGFLLTMYVILVTSLLVQIEYRNNAWKQVYTSPRTYFDIYFSKFLMLNFLVIICFVLFNIFTLVFGYVISIFDNRYSFFSHSVPWTAMITTSWKMYVSVLAMLAIQFGVATKFSNFALPLGIGLGLFTLGFMIRQWEGIAYYPYLYPFLVYFNNPGLPENIAGKSLINSFLWSLLALFLGYHSTKQRLVKG</sequence>
<dbReference type="Pfam" id="PF12730">
    <property type="entry name" value="ABC2_membrane_4"/>
    <property type="match status" value="1"/>
</dbReference>
<feature type="transmembrane region" description="Helical" evidence="1">
    <location>
        <begin position="21"/>
        <end position="44"/>
    </location>
</feature>
<dbReference type="RefSeq" id="WP_073132871.1">
    <property type="nucleotide sequence ID" value="NZ_FQWQ01000001.1"/>
</dbReference>
<reference evidence="2 3" key="1">
    <citation type="submission" date="2016-11" db="EMBL/GenBank/DDBJ databases">
        <authorList>
            <person name="Jaros S."/>
            <person name="Januszkiewicz K."/>
            <person name="Wedrychowicz H."/>
        </authorList>
    </citation>
    <scope>NUCLEOTIDE SEQUENCE [LARGE SCALE GENOMIC DNA]</scope>
    <source>
        <strain evidence="2 3">DSM 24574</strain>
    </source>
</reference>
<evidence type="ECO:0000313" key="2">
    <source>
        <dbReference type="EMBL" id="SHG77378.1"/>
    </source>
</evidence>
<protein>
    <submittedName>
        <fullName evidence="2">ABC-2 family transporter protein</fullName>
    </submittedName>
</protein>
<dbReference type="PANTHER" id="PTHR37305">
    <property type="entry name" value="INTEGRAL MEMBRANE PROTEIN-RELATED"/>
    <property type="match status" value="1"/>
</dbReference>
<dbReference type="PANTHER" id="PTHR37305:SF1">
    <property type="entry name" value="MEMBRANE PROTEIN"/>
    <property type="match status" value="1"/>
</dbReference>
<evidence type="ECO:0000256" key="1">
    <source>
        <dbReference type="SAM" id="Phobius"/>
    </source>
</evidence>
<evidence type="ECO:0000313" key="3">
    <source>
        <dbReference type="Proteomes" id="UP000184212"/>
    </source>
</evidence>
<dbReference type="STRING" id="947013.SAMN04488109_1774"/>
<keyword evidence="1" id="KW-0812">Transmembrane</keyword>
<dbReference type="Proteomes" id="UP000184212">
    <property type="component" value="Unassembled WGS sequence"/>
</dbReference>
<feature type="transmembrane region" description="Helical" evidence="1">
    <location>
        <begin position="111"/>
        <end position="139"/>
    </location>
</feature>
<gene>
    <name evidence="2" type="ORF">SAMN04488109_1774</name>
</gene>
<dbReference type="AlphaFoldDB" id="A0A1M5MJB8"/>
<accession>A0A1M5MJB8</accession>
<dbReference type="CDD" id="cd21809">
    <property type="entry name" value="ABC-2_lan_permease-like"/>
    <property type="match status" value="1"/>
</dbReference>
<dbReference type="EMBL" id="FQWQ01000001">
    <property type="protein sequence ID" value="SHG77378.1"/>
    <property type="molecule type" value="Genomic_DNA"/>
</dbReference>
<feature type="transmembrane region" description="Helical" evidence="1">
    <location>
        <begin position="183"/>
        <end position="203"/>
    </location>
</feature>
<keyword evidence="1" id="KW-0472">Membrane</keyword>
<feature type="transmembrane region" description="Helical" evidence="1">
    <location>
        <begin position="159"/>
        <end position="176"/>
    </location>
</feature>
<keyword evidence="3" id="KW-1185">Reference proteome</keyword>
<name>A0A1M5MJB8_9BACT</name>
<feature type="transmembrane region" description="Helical" evidence="1">
    <location>
        <begin position="228"/>
        <end position="248"/>
    </location>
</feature>
<dbReference type="OrthoDB" id="5946463at2"/>
<keyword evidence="1" id="KW-1133">Transmembrane helix</keyword>